<comment type="caution">
    <text evidence="2">The sequence shown here is derived from an EMBL/GenBank/DDBJ whole genome shotgun (WGS) entry which is preliminary data.</text>
</comment>
<dbReference type="AlphaFoldDB" id="A0A917DG45"/>
<dbReference type="Gene3D" id="3.40.50.720">
    <property type="entry name" value="NAD(P)-binding Rossmann-like Domain"/>
    <property type="match status" value="1"/>
</dbReference>
<dbReference type="PRINTS" id="PR00081">
    <property type="entry name" value="GDHRDH"/>
</dbReference>
<evidence type="ECO:0000313" key="2">
    <source>
        <dbReference type="EMBL" id="GGD34346.1"/>
    </source>
</evidence>
<keyword evidence="3" id="KW-1185">Reference proteome</keyword>
<dbReference type="InterPro" id="IPR020904">
    <property type="entry name" value="Sc_DH/Rdtase_CS"/>
</dbReference>
<comment type="similarity">
    <text evidence="1">Belongs to the short-chain dehydrogenases/reductases (SDR) family.</text>
</comment>
<reference evidence="2 3" key="1">
    <citation type="journal article" date="2014" name="Int. J. Syst. Evol. Microbiol.">
        <title>Complete genome sequence of Corynebacterium casei LMG S-19264T (=DSM 44701T), isolated from a smear-ripened cheese.</title>
        <authorList>
            <consortium name="US DOE Joint Genome Institute (JGI-PGF)"/>
            <person name="Walter F."/>
            <person name="Albersmeier A."/>
            <person name="Kalinowski J."/>
            <person name="Ruckert C."/>
        </authorList>
    </citation>
    <scope>NUCLEOTIDE SEQUENCE [LARGE SCALE GENOMIC DNA]</scope>
    <source>
        <strain evidence="2 3">CGMCC 1.15358</strain>
    </source>
</reference>
<dbReference type="PROSITE" id="PS00061">
    <property type="entry name" value="ADH_SHORT"/>
    <property type="match status" value="1"/>
</dbReference>
<accession>A0A917DG45</accession>
<dbReference type="FunFam" id="3.40.50.720:FF:000084">
    <property type="entry name" value="Short-chain dehydrogenase reductase"/>
    <property type="match status" value="1"/>
</dbReference>
<dbReference type="Pfam" id="PF13561">
    <property type="entry name" value="adh_short_C2"/>
    <property type="match status" value="1"/>
</dbReference>
<dbReference type="PANTHER" id="PTHR42760">
    <property type="entry name" value="SHORT-CHAIN DEHYDROGENASES/REDUCTASES FAMILY MEMBER"/>
    <property type="match status" value="1"/>
</dbReference>
<sequence>MGMKRQALKDKVAIVTGAGRGIGRAIALAYGREGAKVVVASRTQSTVDDVAKEINDAGGTAIGVACDVGHRDEVFACVEKAVEAFGTVNIVVNNAQGFGTEADPQPSTVFVACEDTDEVEWEYTFRTGATASLWFMKAAFPHMKTSGYGRVINFASSSGQIGFEGNTCYNATKEAIRSLSRTAAREWGQYGITVNIINPALETRAFDKWKAARPEFVEALKDKIPMRRLGEPERDAGPLAVFIASEGASYITGQTFMLEGGMHTLP</sequence>
<dbReference type="PRINTS" id="PR00080">
    <property type="entry name" value="SDRFAMILY"/>
</dbReference>
<organism evidence="2 3">
    <name type="scientific">Croceicoccus pelagius</name>
    <dbReference type="NCBI Taxonomy" id="1703341"/>
    <lineage>
        <taxon>Bacteria</taxon>
        <taxon>Pseudomonadati</taxon>
        <taxon>Pseudomonadota</taxon>
        <taxon>Alphaproteobacteria</taxon>
        <taxon>Sphingomonadales</taxon>
        <taxon>Erythrobacteraceae</taxon>
        <taxon>Croceicoccus</taxon>
    </lineage>
</organism>
<evidence type="ECO:0000313" key="3">
    <source>
        <dbReference type="Proteomes" id="UP000598997"/>
    </source>
</evidence>
<dbReference type="SUPFAM" id="SSF51735">
    <property type="entry name" value="NAD(P)-binding Rossmann-fold domains"/>
    <property type="match status" value="1"/>
</dbReference>
<dbReference type="CDD" id="cd05233">
    <property type="entry name" value="SDR_c"/>
    <property type="match status" value="1"/>
</dbReference>
<protein>
    <submittedName>
        <fullName evidence="2">3-oxoacyl-ACP reductase</fullName>
    </submittedName>
</protein>
<dbReference type="Proteomes" id="UP000598997">
    <property type="component" value="Unassembled WGS sequence"/>
</dbReference>
<dbReference type="GO" id="GO:0016616">
    <property type="term" value="F:oxidoreductase activity, acting on the CH-OH group of donors, NAD or NADP as acceptor"/>
    <property type="evidence" value="ECO:0007669"/>
    <property type="project" value="TreeGrafter"/>
</dbReference>
<evidence type="ECO:0000256" key="1">
    <source>
        <dbReference type="ARBA" id="ARBA00006484"/>
    </source>
</evidence>
<dbReference type="InterPro" id="IPR036291">
    <property type="entry name" value="NAD(P)-bd_dom_sf"/>
</dbReference>
<name>A0A917DG45_9SPHN</name>
<dbReference type="OrthoDB" id="7500984at2"/>
<proteinExistence type="inferred from homology"/>
<dbReference type="InterPro" id="IPR002347">
    <property type="entry name" value="SDR_fam"/>
</dbReference>
<gene>
    <name evidence="2" type="primary">ditI</name>
    <name evidence="2" type="ORF">GCM10010989_05650</name>
</gene>
<dbReference type="EMBL" id="BMIO01000001">
    <property type="protein sequence ID" value="GGD34346.1"/>
    <property type="molecule type" value="Genomic_DNA"/>
</dbReference>